<dbReference type="eggNOG" id="ENOG502SFFD">
    <property type="taxonomic scope" value="Eukaryota"/>
</dbReference>
<dbReference type="GeneID" id="9627953"/>
<dbReference type="Proteomes" id="UP000001058">
    <property type="component" value="Unassembled WGS sequence"/>
</dbReference>
<protein>
    <recommendedName>
        <fullName evidence="3">F5/8 type C domain-containing protein</fullName>
    </recommendedName>
</protein>
<evidence type="ECO:0000313" key="2">
    <source>
        <dbReference type="Proteomes" id="UP000001058"/>
    </source>
</evidence>
<name>D8UIL3_VOLCA</name>
<dbReference type="Gene3D" id="2.60.120.260">
    <property type="entry name" value="Galactose-binding domain-like"/>
    <property type="match status" value="1"/>
</dbReference>
<evidence type="ECO:0000313" key="1">
    <source>
        <dbReference type="EMBL" id="EFJ40433.1"/>
    </source>
</evidence>
<sequence length="1377" mass="143449">MSLQIITTGTDIGYNTFGDRAVKNAFPDIRLYDNLSTYAGKDAGKLNQEGYCNTVLGYEAAGQALAGSGNVAAGYRAAYLTQGNENVFVGNLSGTVAVMTAPTWRVLIGFCNTVSSGGALSLLNVNIGSLGQTSGRLNTALGYSNSARGRNNVLLGANVACSRSNNVLLGAGTPCSGSGNIIMGGSNSDVSAISCLVLRSPCLPAMSNTTDGYINIMDFLTRTRGNVSLTGDTLKLSTTRGCVIAMNDQDVTISPRSMLLVDGPARFNAPVTLQQSFDLFGDLDVGGAIHLNRGARRFWTIDIMQRPEYRGVAADLVFRSRNNTECSFTDDFIPDMLNFTGRHRARVADSCPALKPGMLVVATGCYGNLEGEADPSIDEAIPVVDVAREPGDPRVFGVVAAVEPSDAAHHSYRLGNLAFTMDCRSPRVVVNSVGEGGILTCWFPLRCRTSNVDVGASIMTVHAGDSTLAMSPSNITAASKSNMTLSAADQIFINSRGLSITTDTMQLKQQDLSLTASGYLLVAGGSQVLLQSGSNMVKVTPTSALLQTVQGDMTVSACNSLAVAAASNVTIASSNYALTAGAVTVQSATAVSTSAALISSISSSQVLLQSGPNSFSVTPSNATVYSRNIASVVGDSQVSLRLGSNYVIVTPSNVASYATSVLSSVGDSQVLLRSASNFVSLTPSAISLSSTSNLSMTSSSNVTMTTTNVDVTGSALVKIGNSNVAVQVPYPPAPLTGTTTTLSGQSYGNGTYIISATSSVMNLERAFDRNLNTSTYGSSLYYNVDSRASGLVSMKIDGNDYRGEWYGLQLPSAVIASSYSFAWAGVFKVDSWILAASTDGATWVVLDNKDQINNTLLPGVSTLATLSLPGTTSYKYYRLLVTKLVSGATLGIAEFSINVSQASPSSTLTLAPATTSLTAGMDMLITASNNMTVTSLQAMSVSACNSLAMSTACNMSLTVGRDVTATACNVSITAAGTRSISATGTLQAVSAQSVTARSGSNALFVSPLVTEVRAVVGDYRVGTSNSVLVDMANTFRLRAATLDMGLSNDAIVTARGNVTITSGDVLTATSSNAAIVRSGSNLLTIAKDSSLFQTCTGDMMLVCGPSGGPGAASVILDSSATYGVNIKSAASNGTDSVYLQLASSNLTAVATGAHMFYVGDTSNGMPNLWVTDAENRYRSSEHHFFIGDTADPAAVRMYKDATGSNVLMVRGRIDMQGGVNSVTTTNLDIMDKQITLAKVPEGDATPADGVANTLSGILVSGIPLNASFSNAPNPADIEDMTPRFYEKSMLWHNGTQGMDKLGSQAGVSWLQGMVNESYWQVRGGHLQLAMTQQVGNAVRDIAFGFRINERGELELFKCSWDPTAANGGPHPPHRALG</sequence>
<accession>D8UIL3</accession>
<dbReference type="InParanoid" id="D8UIL3"/>
<reference evidence="1 2" key="1">
    <citation type="journal article" date="2010" name="Science">
        <title>Genomic analysis of organismal complexity in the multicellular green alga Volvox carteri.</title>
        <authorList>
            <person name="Prochnik S.E."/>
            <person name="Umen J."/>
            <person name="Nedelcu A.M."/>
            <person name="Hallmann A."/>
            <person name="Miller S.M."/>
            <person name="Nishii I."/>
            <person name="Ferris P."/>
            <person name="Kuo A."/>
            <person name="Mitros T."/>
            <person name="Fritz-Laylin L.K."/>
            <person name="Hellsten U."/>
            <person name="Chapman J."/>
            <person name="Simakov O."/>
            <person name="Rensing S.A."/>
            <person name="Terry A."/>
            <person name="Pangilinan J."/>
            <person name="Kapitonov V."/>
            <person name="Jurka J."/>
            <person name="Salamov A."/>
            <person name="Shapiro H."/>
            <person name="Schmutz J."/>
            <person name="Grimwood J."/>
            <person name="Lindquist E."/>
            <person name="Lucas S."/>
            <person name="Grigoriev I.V."/>
            <person name="Schmitt R."/>
            <person name="Kirk D."/>
            <person name="Rokhsar D.S."/>
        </authorList>
    </citation>
    <scope>NUCLEOTIDE SEQUENCE [LARGE SCALE GENOMIC DNA]</scope>
    <source>
        <strain evidence="2">f. Nagariensis / Eve</strain>
    </source>
</reference>
<dbReference type="RefSeq" id="XP_002958513.1">
    <property type="nucleotide sequence ID" value="XM_002958467.1"/>
</dbReference>
<dbReference type="EMBL" id="GL378416">
    <property type="protein sequence ID" value="EFJ40433.1"/>
    <property type="molecule type" value="Genomic_DNA"/>
</dbReference>
<proteinExistence type="predicted"/>
<evidence type="ECO:0008006" key="3">
    <source>
        <dbReference type="Google" id="ProtNLM"/>
    </source>
</evidence>
<gene>
    <name evidence="1" type="ORF">VOLCADRAFT_99767</name>
</gene>
<dbReference type="KEGG" id="vcn:VOLCADRAFT_99767"/>
<keyword evidence="2" id="KW-1185">Reference proteome</keyword>
<organism evidence="2">
    <name type="scientific">Volvox carteri f. nagariensis</name>
    <dbReference type="NCBI Taxonomy" id="3068"/>
    <lineage>
        <taxon>Eukaryota</taxon>
        <taxon>Viridiplantae</taxon>
        <taxon>Chlorophyta</taxon>
        <taxon>core chlorophytes</taxon>
        <taxon>Chlorophyceae</taxon>
        <taxon>CS clade</taxon>
        <taxon>Chlamydomonadales</taxon>
        <taxon>Volvocaceae</taxon>
        <taxon>Volvox</taxon>
    </lineage>
</organism>